<proteinExistence type="predicted"/>
<dbReference type="Proteomes" id="UP000762676">
    <property type="component" value="Unassembled WGS sequence"/>
</dbReference>
<reference evidence="1 2" key="1">
    <citation type="journal article" date="2021" name="Elife">
        <title>Chloroplast acquisition without the gene transfer in kleptoplastic sea slugs, Plakobranchus ocellatus.</title>
        <authorList>
            <person name="Maeda T."/>
            <person name="Takahashi S."/>
            <person name="Yoshida T."/>
            <person name="Shimamura S."/>
            <person name="Takaki Y."/>
            <person name="Nagai Y."/>
            <person name="Toyoda A."/>
            <person name="Suzuki Y."/>
            <person name="Arimoto A."/>
            <person name="Ishii H."/>
            <person name="Satoh N."/>
            <person name="Nishiyama T."/>
            <person name="Hasebe M."/>
            <person name="Maruyama T."/>
            <person name="Minagawa J."/>
            <person name="Obokata J."/>
            <person name="Shigenobu S."/>
        </authorList>
    </citation>
    <scope>NUCLEOTIDE SEQUENCE [LARGE SCALE GENOMIC DNA]</scope>
</reference>
<comment type="caution">
    <text evidence="1">The sequence shown here is derived from an EMBL/GenBank/DDBJ whole genome shotgun (WGS) entry which is preliminary data.</text>
</comment>
<protein>
    <submittedName>
        <fullName evidence="1">Uncharacterized protein</fullName>
    </submittedName>
</protein>
<name>A0AAV4IQZ7_9GAST</name>
<dbReference type="EMBL" id="BMAT01002739">
    <property type="protein sequence ID" value="GFS12829.1"/>
    <property type="molecule type" value="Genomic_DNA"/>
</dbReference>
<gene>
    <name evidence="1" type="ORF">ElyMa_001381600</name>
</gene>
<accession>A0AAV4IQZ7</accession>
<organism evidence="1 2">
    <name type="scientific">Elysia marginata</name>
    <dbReference type="NCBI Taxonomy" id="1093978"/>
    <lineage>
        <taxon>Eukaryota</taxon>
        <taxon>Metazoa</taxon>
        <taxon>Spiralia</taxon>
        <taxon>Lophotrochozoa</taxon>
        <taxon>Mollusca</taxon>
        <taxon>Gastropoda</taxon>
        <taxon>Heterobranchia</taxon>
        <taxon>Euthyneura</taxon>
        <taxon>Panpulmonata</taxon>
        <taxon>Sacoglossa</taxon>
        <taxon>Placobranchoidea</taxon>
        <taxon>Plakobranchidae</taxon>
        <taxon>Elysia</taxon>
    </lineage>
</organism>
<keyword evidence="2" id="KW-1185">Reference proteome</keyword>
<evidence type="ECO:0000313" key="2">
    <source>
        <dbReference type="Proteomes" id="UP000762676"/>
    </source>
</evidence>
<sequence length="92" mass="10309">MTPSVNTSFSNMTCKTKVAVPSSSGTTARCSGQIDKRAEGKRISGFVRTSYHRGRPRTKPKSLAVWNVWTYLIEKVTTDQKEELVTRESQNV</sequence>
<dbReference type="AlphaFoldDB" id="A0AAV4IQZ7"/>
<evidence type="ECO:0000313" key="1">
    <source>
        <dbReference type="EMBL" id="GFS12829.1"/>
    </source>
</evidence>